<dbReference type="Pfam" id="PF13665">
    <property type="entry name" value="Tox-PAAR-like"/>
    <property type="match status" value="1"/>
</dbReference>
<reference evidence="3 4" key="1">
    <citation type="submission" date="2013-09" db="EMBL/GenBank/DDBJ databases">
        <title>Whole genome shotgun sequence of Vibrio azureus NBRC 104587.</title>
        <authorList>
            <person name="Isaki S."/>
            <person name="Hosoyama A."/>
            <person name="Numata M."/>
            <person name="Hashimoto M."/>
            <person name="Hosoyama Y."/>
            <person name="Tsuchikane K."/>
            <person name="Noguchi M."/>
            <person name="Hirakata S."/>
            <person name="Ichikawa N."/>
            <person name="Ohji S."/>
            <person name="Yamazoe A."/>
            <person name="Fujita N."/>
        </authorList>
    </citation>
    <scope>NUCLEOTIDE SEQUENCE [LARGE SCALE GENOMIC DNA]</scope>
    <source>
        <strain evidence="3 4">NBRC 104587</strain>
    </source>
</reference>
<comment type="caution">
    <text evidence="3">The sequence shown here is derived from an EMBL/GenBank/DDBJ whole genome shotgun (WGS) entry which is preliminary data.</text>
</comment>
<dbReference type="OrthoDB" id="7370316at2"/>
<evidence type="ECO:0000313" key="4">
    <source>
        <dbReference type="Proteomes" id="UP000016567"/>
    </source>
</evidence>
<proteinExistence type="predicted"/>
<dbReference type="eggNOG" id="COG1196">
    <property type="taxonomic scope" value="Bacteria"/>
</dbReference>
<evidence type="ECO:0000259" key="2">
    <source>
        <dbReference type="Pfam" id="PF20249"/>
    </source>
</evidence>
<dbReference type="CDD" id="cd14740">
    <property type="entry name" value="PAAR_4"/>
    <property type="match status" value="1"/>
</dbReference>
<accession>U3AAS4</accession>
<dbReference type="STRING" id="1219077.VAZ01S_058_00310"/>
<keyword evidence="4" id="KW-1185">Reference proteome</keyword>
<gene>
    <name evidence="3" type="ORF">VAZ01S_058_00310</name>
</gene>
<dbReference type="Pfam" id="PF20249">
    <property type="entry name" value="VasX_N"/>
    <property type="match status" value="1"/>
</dbReference>
<keyword evidence="1" id="KW-0472">Membrane</keyword>
<keyword evidence="1" id="KW-0812">Transmembrane</keyword>
<dbReference type="RefSeq" id="WP_021710784.1">
    <property type="nucleotide sequence ID" value="NZ_BAOB01000482.1"/>
</dbReference>
<name>U3AAS4_9VIBR</name>
<evidence type="ECO:0000313" key="3">
    <source>
        <dbReference type="EMBL" id="GAD77041.1"/>
    </source>
</evidence>
<protein>
    <recommendedName>
        <fullName evidence="2">Toxin VasX N-terminal region domain-containing protein</fullName>
    </recommendedName>
</protein>
<dbReference type="InterPro" id="IPR046864">
    <property type="entry name" value="VasX_N"/>
</dbReference>
<organism evidence="3 4">
    <name type="scientific">Vibrio azureus NBRC 104587</name>
    <dbReference type="NCBI Taxonomy" id="1219077"/>
    <lineage>
        <taxon>Bacteria</taxon>
        <taxon>Pseudomonadati</taxon>
        <taxon>Pseudomonadota</taxon>
        <taxon>Gammaproteobacteria</taxon>
        <taxon>Vibrionales</taxon>
        <taxon>Vibrionaceae</taxon>
        <taxon>Vibrio</taxon>
    </lineage>
</organism>
<evidence type="ECO:0000256" key="1">
    <source>
        <dbReference type="SAM" id="Phobius"/>
    </source>
</evidence>
<dbReference type="Proteomes" id="UP000016567">
    <property type="component" value="Unassembled WGS sequence"/>
</dbReference>
<feature type="transmembrane region" description="Helical" evidence="1">
    <location>
        <begin position="1243"/>
        <end position="1271"/>
    </location>
</feature>
<feature type="domain" description="Toxin VasX N-terminal region" evidence="2">
    <location>
        <begin position="491"/>
        <end position="651"/>
    </location>
</feature>
<sequence>MAITIAANGLSIVHKGSGAEANATLPDVCLTKVGKPVVPIPYGNNAKSSDLAGGTTTVTADGGNSIALKDSTFSKSTGDAGGDKKGVSSGTIEAEAKFISASPNVLIEGKGVARMTDQMTMNKGNTMCLGGVQSESVSVDETVEELQEIEIIVRYPNGKRLANAPFELVDESGAYVDSGMLDSAGKSAVKELEPTREAQLIVRESFDEYVLNPIRRENPHFRDDPLYDDVPDYEFFDIAIKGQQGFWQHTRVDSGLLWGCMGHSLIEDKYFHDILEAEVKTHFPYLHPDSEYNFDKICQVILGSLDEPLPHTTEILLAYVMPAALEEGQILSVILRLAPHETINRLLSYLRHLGLGNPVAYLKGFDWNNASRTMIQDVMQPLFKKLTRRLVFLRDQAASLKYSYLSEEVFQKHIDVMVDYVEVLRSLIFDVFKKMSVKVKQLLAQLEDNNIIRDQEYSFSTLGNTITAVVDTTSTLDTVEPYLKEFPGLIEHVIPIYPVRFAYADLFDEEREPSLPPTLPEMQAASGFKETGGYILRILREGWIYIKEEGDEGKRPFQIFKYVQVETPTGVLEKFERYLFLNEENAQDGLKLDTSSGQTFYPFAFVTPNTESISIAYCEHEWAASIIDKMNEDETFREKAMQRIDLTSESTDYSVGVTQENLESLVEDYRLGDHRWLTAFEDGQPEKHGWDLSTSTLSYHLRADELIEEMRKSTCQTKPGTIIALFDPVGRQRDITHALTLTITDSHAYAYLNDYPAKMGIFVDGIVESNDEGLKKIAEENLDLKTYDDFKNVFYKEVNNYKARREYLIKHMDYFINGLGSGKGDVSLGTLHGYGKYFIERYPDDDYLSMPEFTKLLNFYLGIMGNITACEEGMQAKMMWINEAFKGEESVGVVALFWEALADLCKKLFTHPQDASPWDASYTTLSNAFFYYFANLFIKIQVNYTYKKENKAWQKKLAKAKGVELFYREYLPYVFENMLGIRFTGSTIDVPISEIEAKVVNPGKNFASRGINAGIEKVAKGLLKLTEIRAQMKVDPMMIKLMEIKPVQPVHDKEKPKYAPEKNAGKYPESKRLTLLDMVTAPLARGFGVYMAKWSFSLNLSTIQSVLAQTDFETLEEPALYRVTELISALTAITADTIAIAHFGSYSVNIFARGAQAVMNGTEAVLARMLPSISVQAAQRLGVTSLVAYSSRLESSLSNLVITKPLLFAANIAMAGLELRNGFIAFRAGRNGLLTARIVQAGLLVFLAATVWMAPAIGLACFFIGFAGLYINGKNIDRLDKSPFENFLFNSFWGKSERYPFWQDFISSEDQLKKIINPEERLKLLPVLKKTKNEYLKRAMEIETQEFHNYFYRPYVKVVAEDFYDEQTGRRMYIKEYAFSLAAFKLGISQLQGEIMTVPNKEKLSIKNMMRNSMPSELIRINPEIPEPEVDEVLTNELARQLEQEIEKHITALNLAKKESMEQSKESNISRFELKVRLKAEHGFFLKWCYQPSPDITVPKRFLTEFFEIKSHGTIGMNDNKYEILENPLEVFL</sequence>
<keyword evidence="1" id="KW-1133">Transmembrane helix</keyword>
<dbReference type="EMBL" id="BATL01000058">
    <property type="protein sequence ID" value="GAD77041.1"/>
    <property type="molecule type" value="Genomic_DNA"/>
</dbReference>
<dbReference type="CDD" id="cd20706">
    <property type="entry name" value="MIX_II"/>
    <property type="match status" value="1"/>
</dbReference>